<sequence>MEDRRGPNRGSFLVGSSTHNQRIERLWRDVFRCVAHIFYYTFQAMEESGLLEIDNPLHKFALHFIYLPRVNRALSSFASAWNNHPLRTENNWSPKRIWVNGMIDFRNHQLMAVADMMEQEPSFDDLTWYGYDPSAPTPMDDGLALVDVQDVDIELPANVLHDLTAAVNPVQLSNRYIDINYSIWNRFRMLGHLESSTKQYNHVQFNDDHLAMQQTLGGFVEQNNLIMEF</sequence>
<feature type="domain" description="Integrase core" evidence="1">
    <location>
        <begin position="1"/>
        <end position="108"/>
    </location>
</feature>
<dbReference type="PANTHER" id="PTHR46791:SF5">
    <property type="entry name" value="CLR5 DOMAIN-CONTAINING PROTEIN-RELATED"/>
    <property type="match status" value="1"/>
</dbReference>
<evidence type="ECO:0000313" key="3">
    <source>
        <dbReference type="Proteomes" id="UP001163046"/>
    </source>
</evidence>
<dbReference type="InterPro" id="IPR058913">
    <property type="entry name" value="Integrase_dom_put"/>
</dbReference>
<organism evidence="2 3">
    <name type="scientific">Desmophyllum pertusum</name>
    <dbReference type="NCBI Taxonomy" id="174260"/>
    <lineage>
        <taxon>Eukaryota</taxon>
        <taxon>Metazoa</taxon>
        <taxon>Cnidaria</taxon>
        <taxon>Anthozoa</taxon>
        <taxon>Hexacorallia</taxon>
        <taxon>Scleractinia</taxon>
        <taxon>Caryophylliina</taxon>
        <taxon>Caryophylliidae</taxon>
        <taxon>Desmophyllum</taxon>
    </lineage>
</organism>
<reference evidence="2" key="1">
    <citation type="submission" date="2023-01" db="EMBL/GenBank/DDBJ databases">
        <title>Genome assembly of the deep-sea coral Lophelia pertusa.</title>
        <authorList>
            <person name="Herrera S."/>
            <person name="Cordes E."/>
        </authorList>
    </citation>
    <scope>NUCLEOTIDE SEQUENCE</scope>
    <source>
        <strain evidence="2">USNM1676648</strain>
        <tissue evidence="2">Polyp</tissue>
    </source>
</reference>
<dbReference type="AlphaFoldDB" id="A0A9X0D761"/>
<proteinExistence type="predicted"/>
<dbReference type="PANTHER" id="PTHR46791">
    <property type="entry name" value="EXPRESSED PROTEIN"/>
    <property type="match status" value="1"/>
</dbReference>
<dbReference type="Pfam" id="PF24764">
    <property type="entry name" value="rva_4"/>
    <property type="match status" value="1"/>
</dbReference>
<protein>
    <recommendedName>
        <fullName evidence="1">Integrase core domain-containing protein</fullName>
    </recommendedName>
</protein>
<name>A0A9X0D761_9CNID</name>
<comment type="caution">
    <text evidence="2">The sequence shown here is derived from an EMBL/GenBank/DDBJ whole genome shotgun (WGS) entry which is preliminary data.</text>
</comment>
<evidence type="ECO:0000259" key="1">
    <source>
        <dbReference type="Pfam" id="PF24764"/>
    </source>
</evidence>
<keyword evidence="3" id="KW-1185">Reference proteome</keyword>
<accession>A0A9X0D761</accession>
<dbReference type="OrthoDB" id="5985786at2759"/>
<dbReference type="EMBL" id="MU825442">
    <property type="protein sequence ID" value="KAJ7389051.1"/>
    <property type="molecule type" value="Genomic_DNA"/>
</dbReference>
<dbReference type="Proteomes" id="UP001163046">
    <property type="component" value="Unassembled WGS sequence"/>
</dbReference>
<evidence type="ECO:0000313" key="2">
    <source>
        <dbReference type="EMBL" id="KAJ7389051.1"/>
    </source>
</evidence>
<gene>
    <name evidence="2" type="ORF">OS493_033910</name>
</gene>